<organism evidence="1">
    <name type="scientific">marine sediment metagenome</name>
    <dbReference type="NCBI Taxonomy" id="412755"/>
    <lineage>
        <taxon>unclassified sequences</taxon>
        <taxon>metagenomes</taxon>
        <taxon>ecological metagenomes</taxon>
    </lineage>
</organism>
<dbReference type="EMBL" id="BARW01004390">
    <property type="protein sequence ID" value="GAI62593.1"/>
    <property type="molecule type" value="Genomic_DNA"/>
</dbReference>
<reference evidence="1" key="1">
    <citation type="journal article" date="2014" name="Front. Microbiol.">
        <title>High frequency of phylogenetically diverse reductive dehalogenase-homologous genes in deep subseafloor sedimentary metagenomes.</title>
        <authorList>
            <person name="Kawai M."/>
            <person name="Futagami T."/>
            <person name="Toyoda A."/>
            <person name="Takaki Y."/>
            <person name="Nishi S."/>
            <person name="Hori S."/>
            <person name="Arai W."/>
            <person name="Tsubouchi T."/>
            <person name="Morono Y."/>
            <person name="Uchiyama I."/>
            <person name="Ito T."/>
            <person name="Fujiyama A."/>
            <person name="Inagaki F."/>
            <person name="Takami H."/>
        </authorList>
    </citation>
    <scope>NUCLEOTIDE SEQUENCE</scope>
    <source>
        <strain evidence="1">Expedition CK06-06</strain>
    </source>
</reference>
<evidence type="ECO:0008006" key="2">
    <source>
        <dbReference type="Google" id="ProtNLM"/>
    </source>
</evidence>
<comment type="caution">
    <text evidence="1">The sequence shown here is derived from an EMBL/GenBank/DDBJ whole genome shotgun (WGS) entry which is preliminary data.</text>
</comment>
<accession>X1Q303</accession>
<dbReference type="AlphaFoldDB" id="X1Q303"/>
<name>X1Q303_9ZZZZ</name>
<protein>
    <recommendedName>
        <fullName evidence="2">Alcohol dehydrogenase-like C-terminal domain-containing protein</fullName>
    </recommendedName>
</protein>
<proteinExistence type="predicted"/>
<sequence length="59" mass="6741">MGIFGRELWDTWDKTERILSSGELNIEPIITHRFSLSDFDRAFKTALSGEGCKVLLIPE</sequence>
<dbReference type="Gene3D" id="3.90.180.10">
    <property type="entry name" value="Medium-chain alcohol dehydrogenases, catalytic domain"/>
    <property type="match status" value="1"/>
</dbReference>
<evidence type="ECO:0000313" key="1">
    <source>
        <dbReference type="EMBL" id="GAI62593.1"/>
    </source>
</evidence>
<gene>
    <name evidence="1" type="ORF">S12H4_10326</name>
</gene>